<keyword evidence="2" id="KW-0548">Nucleotidyltransferase</keyword>
<evidence type="ECO:0000259" key="1">
    <source>
        <dbReference type="Pfam" id="PF07727"/>
    </source>
</evidence>
<dbReference type="GO" id="GO:0003964">
    <property type="term" value="F:RNA-directed DNA polymerase activity"/>
    <property type="evidence" value="ECO:0007669"/>
    <property type="project" value="UniProtKB-KW"/>
</dbReference>
<dbReference type="InterPro" id="IPR013103">
    <property type="entry name" value="RVT_2"/>
</dbReference>
<reference evidence="2" key="1">
    <citation type="submission" date="2000-01" db="EMBL/GenBank/DDBJ databases">
        <title>Copia-like retrotransposons in the genus Setaria.</title>
        <authorList>
            <person name="Benabdelmouna A."/>
            <person name="Darmency H."/>
        </authorList>
    </citation>
    <scope>NUCLEOTIDE SEQUENCE</scope>
    <source>
        <strain evidence="2">VERTI3</strain>
    </source>
</reference>
<protein>
    <submittedName>
        <fullName evidence="2">Reverse transcriptase</fullName>
    </submittedName>
</protein>
<organism evidence="2">
    <name type="scientific">Setaria verticillata</name>
    <dbReference type="NCBI Taxonomy" id="149379"/>
    <lineage>
        <taxon>Eukaryota</taxon>
        <taxon>Viridiplantae</taxon>
        <taxon>Streptophyta</taxon>
        <taxon>Embryophyta</taxon>
        <taxon>Tracheophyta</taxon>
        <taxon>Spermatophyta</taxon>
        <taxon>Magnoliopsida</taxon>
        <taxon>Liliopsida</taxon>
        <taxon>Poales</taxon>
        <taxon>Poaceae</taxon>
        <taxon>PACMAD clade</taxon>
        <taxon>Panicoideae</taxon>
        <taxon>Panicodae</taxon>
        <taxon>Paniceae</taxon>
        <taxon>Cenchrinae</taxon>
        <taxon>Setaria</taxon>
    </lineage>
</organism>
<proteinExistence type="predicted"/>
<sequence length="91" mass="10756">QMDVKTAFPNVNLCEDVYMMQPKGFVDQQNSRKVCRFRKSIYGLKQASLSWNLHFDEVVKSFGFSKNKEEECVYKKSSERTCVSNLVRRRH</sequence>
<name>Q8W2H6_9POAL</name>
<keyword evidence="2" id="KW-0695">RNA-directed DNA polymerase</keyword>
<dbReference type="AlphaFoldDB" id="Q8W2H6"/>
<feature type="non-terminal residue" evidence="2">
    <location>
        <position position="91"/>
    </location>
</feature>
<accession>Q8W2H6</accession>
<feature type="non-terminal residue" evidence="2">
    <location>
        <position position="1"/>
    </location>
</feature>
<feature type="domain" description="Reverse transcriptase Ty1/copia-type" evidence="1">
    <location>
        <begin position="1"/>
        <end position="77"/>
    </location>
</feature>
<evidence type="ECO:0000313" key="2">
    <source>
        <dbReference type="EMBL" id="AAL36484.1"/>
    </source>
</evidence>
<dbReference type="Pfam" id="PF07727">
    <property type="entry name" value="RVT_2"/>
    <property type="match status" value="1"/>
</dbReference>
<keyword evidence="2" id="KW-0808">Transferase</keyword>
<dbReference type="EMBL" id="AF227057">
    <property type="protein sequence ID" value="AAL36484.1"/>
    <property type="molecule type" value="Genomic_DNA"/>
</dbReference>